<organism evidence="2 3">
    <name type="scientific">Tanacetum coccineum</name>
    <dbReference type="NCBI Taxonomy" id="301880"/>
    <lineage>
        <taxon>Eukaryota</taxon>
        <taxon>Viridiplantae</taxon>
        <taxon>Streptophyta</taxon>
        <taxon>Embryophyta</taxon>
        <taxon>Tracheophyta</taxon>
        <taxon>Spermatophyta</taxon>
        <taxon>Magnoliopsida</taxon>
        <taxon>eudicotyledons</taxon>
        <taxon>Gunneridae</taxon>
        <taxon>Pentapetalae</taxon>
        <taxon>asterids</taxon>
        <taxon>campanulids</taxon>
        <taxon>Asterales</taxon>
        <taxon>Asteraceae</taxon>
        <taxon>Asteroideae</taxon>
        <taxon>Anthemideae</taxon>
        <taxon>Anthemidinae</taxon>
        <taxon>Tanacetum</taxon>
    </lineage>
</organism>
<sequence>MQRSTIPPTIPPITPLQQQSTSTPTPAPITTTSTTSVLTLPDFSSLFGFDQRVFALEKELSQLKQANYSTQLLETIKSQIPAMVDAQLSTKLYDSIKKSFRSYIVEFEKKAKDERKRYIDLVEKSIKDIIKDKVKSQLPQILPKEVSDYATPVIQSSITKSHRLG</sequence>
<protein>
    <submittedName>
        <fullName evidence="2">Uncharacterized protein</fullName>
    </submittedName>
</protein>
<proteinExistence type="predicted"/>
<comment type="caution">
    <text evidence="2">The sequence shown here is derived from an EMBL/GenBank/DDBJ whole genome shotgun (WGS) entry which is preliminary data.</text>
</comment>
<name>A0ABQ5GP29_9ASTR</name>
<feature type="region of interest" description="Disordered" evidence="1">
    <location>
        <begin position="1"/>
        <end position="30"/>
    </location>
</feature>
<evidence type="ECO:0000256" key="1">
    <source>
        <dbReference type="SAM" id="MobiDB-lite"/>
    </source>
</evidence>
<keyword evidence="3" id="KW-1185">Reference proteome</keyword>
<evidence type="ECO:0000313" key="3">
    <source>
        <dbReference type="Proteomes" id="UP001151760"/>
    </source>
</evidence>
<evidence type="ECO:0000313" key="2">
    <source>
        <dbReference type="EMBL" id="GJT77413.1"/>
    </source>
</evidence>
<gene>
    <name evidence="2" type="ORF">Tco_1044138</name>
</gene>
<accession>A0ABQ5GP29</accession>
<reference evidence="2" key="1">
    <citation type="journal article" date="2022" name="Int. J. Mol. Sci.">
        <title>Draft Genome of Tanacetum Coccineum: Genomic Comparison of Closely Related Tanacetum-Family Plants.</title>
        <authorList>
            <person name="Yamashiro T."/>
            <person name="Shiraishi A."/>
            <person name="Nakayama K."/>
            <person name="Satake H."/>
        </authorList>
    </citation>
    <scope>NUCLEOTIDE SEQUENCE</scope>
</reference>
<reference evidence="2" key="2">
    <citation type="submission" date="2022-01" db="EMBL/GenBank/DDBJ databases">
        <authorList>
            <person name="Yamashiro T."/>
            <person name="Shiraishi A."/>
            <person name="Satake H."/>
            <person name="Nakayama K."/>
        </authorList>
    </citation>
    <scope>NUCLEOTIDE SEQUENCE</scope>
</reference>
<dbReference type="EMBL" id="BQNB010018708">
    <property type="protein sequence ID" value="GJT77413.1"/>
    <property type="molecule type" value="Genomic_DNA"/>
</dbReference>
<dbReference type="Proteomes" id="UP001151760">
    <property type="component" value="Unassembled WGS sequence"/>
</dbReference>
<feature type="compositionally biased region" description="Low complexity" evidence="1">
    <location>
        <begin position="15"/>
        <end position="30"/>
    </location>
</feature>